<dbReference type="AlphaFoldDB" id="A0A3N2S4Y2"/>
<evidence type="ECO:0000313" key="1">
    <source>
        <dbReference type="EMBL" id="ROU14757.1"/>
    </source>
</evidence>
<gene>
    <name evidence="1" type="ORF">EB837_09810</name>
</gene>
<reference evidence="1 2" key="1">
    <citation type="submission" date="2018-10" db="EMBL/GenBank/DDBJ databases">
        <title>Horizontal transference of carbapenem resistance between Klebsiella pneumoniae and Kluyvera ascorbata during abdominal infection: a case report.</title>
        <authorList>
            <person name="Raro O.H.F."/>
            <person name="Lima-Morales D."/>
            <person name="Barth A.L."/>
            <person name="Paim T.G.S."/>
            <person name="Mott M.P."/>
            <person name="Riche C.V.W."/>
            <person name="Teixeira U.F."/>
            <person name="Waechter F."/>
            <person name="Dias C.A.G."/>
        </authorList>
    </citation>
    <scope>NUCLEOTIDE SEQUENCE [LARGE SCALE GENOMIC DNA]</scope>
    <source>
        <strain evidence="1 2">OT2</strain>
    </source>
</reference>
<dbReference type="Proteomes" id="UP000268051">
    <property type="component" value="Unassembled WGS sequence"/>
</dbReference>
<accession>A0A3N2S4Y2</accession>
<evidence type="ECO:0000313" key="2">
    <source>
        <dbReference type="Proteomes" id="UP000268051"/>
    </source>
</evidence>
<name>A0A3N2S4Y2_9ENTR</name>
<comment type="caution">
    <text evidence="1">The sequence shown here is derived from an EMBL/GenBank/DDBJ whole genome shotgun (WGS) entry which is preliminary data.</text>
</comment>
<organism evidence="1 2">
    <name type="scientific">Kluyvera ascorbata</name>
    <dbReference type="NCBI Taxonomy" id="51288"/>
    <lineage>
        <taxon>Bacteria</taxon>
        <taxon>Pseudomonadati</taxon>
        <taxon>Pseudomonadota</taxon>
        <taxon>Gammaproteobacteria</taxon>
        <taxon>Enterobacterales</taxon>
        <taxon>Enterobacteriaceae</taxon>
        <taxon>Kluyvera</taxon>
    </lineage>
</organism>
<dbReference type="EMBL" id="RHFN01000008">
    <property type="protein sequence ID" value="ROU14757.1"/>
    <property type="molecule type" value="Genomic_DNA"/>
</dbReference>
<protein>
    <submittedName>
        <fullName evidence="1">Uncharacterized protein</fullName>
    </submittedName>
</protein>
<proteinExistence type="predicted"/>
<sequence>MSELNTKVTQSAFISSKGNNLARDRFCDLFRKVKRSKIVNNDRKSKTDLFFLSIKTINLTLLIDYRHQKSHNRSAIQINNKT</sequence>